<dbReference type="Gene3D" id="3.40.1190.20">
    <property type="match status" value="1"/>
</dbReference>
<keyword evidence="3" id="KW-1185">Reference proteome</keyword>
<protein>
    <recommendedName>
        <fullName evidence="1">Carbohydrate kinase PfkB domain-containing protein</fullName>
    </recommendedName>
</protein>
<dbReference type="EMBL" id="JABAFA010000030">
    <property type="protein sequence ID" value="NMD99407.1"/>
    <property type="molecule type" value="Genomic_DNA"/>
</dbReference>
<evidence type="ECO:0000259" key="1">
    <source>
        <dbReference type="Pfam" id="PF00294"/>
    </source>
</evidence>
<accession>A0A848BDW5</accession>
<sequence>MILVLNLNASVDKRYMLDEFVPGTVMRAPSVSNTAGGKGIHVARVASLLGEETLTTGFLGGKAVMVNGSCCGRT</sequence>
<feature type="domain" description="Carbohydrate kinase PfkB" evidence="1">
    <location>
        <begin position="10"/>
        <end position="62"/>
    </location>
</feature>
<dbReference type="AlphaFoldDB" id="A0A848BDW5"/>
<dbReference type="GO" id="GO:0008443">
    <property type="term" value="F:phosphofructokinase activity"/>
    <property type="evidence" value="ECO:0007669"/>
    <property type="project" value="TreeGrafter"/>
</dbReference>
<dbReference type="Proteomes" id="UP000543804">
    <property type="component" value="Unassembled WGS sequence"/>
</dbReference>
<dbReference type="PANTHER" id="PTHR46566:SF5">
    <property type="entry name" value="1-PHOSPHOFRUCTOKINASE"/>
    <property type="match status" value="1"/>
</dbReference>
<dbReference type="InterPro" id="IPR029056">
    <property type="entry name" value="Ribokinase-like"/>
</dbReference>
<evidence type="ECO:0000313" key="3">
    <source>
        <dbReference type="Proteomes" id="UP000543804"/>
    </source>
</evidence>
<gene>
    <name evidence="2" type="ORF">HF878_08000</name>
</gene>
<proteinExistence type="predicted"/>
<dbReference type="RefSeq" id="WP_170077753.1">
    <property type="nucleotide sequence ID" value="NZ_JABAFA010000030.1"/>
</dbReference>
<dbReference type="SUPFAM" id="SSF53613">
    <property type="entry name" value="Ribokinase-like"/>
    <property type="match status" value="1"/>
</dbReference>
<dbReference type="GO" id="GO:0005829">
    <property type="term" value="C:cytosol"/>
    <property type="evidence" value="ECO:0007669"/>
    <property type="project" value="TreeGrafter"/>
</dbReference>
<name>A0A848BDW5_9FIRM</name>
<dbReference type="InterPro" id="IPR011611">
    <property type="entry name" value="PfkB_dom"/>
</dbReference>
<reference evidence="2 3" key="1">
    <citation type="submission" date="2020-04" db="EMBL/GenBank/DDBJ databases">
        <authorList>
            <person name="Hitch T.C.A."/>
            <person name="Wylensek D."/>
            <person name="Clavel T."/>
        </authorList>
    </citation>
    <scope>NUCLEOTIDE SEQUENCE [LARGE SCALE GENOMIC DNA]</scope>
    <source>
        <strain evidence="2 3">PG-130-P53-12</strain>
    </source>
</reference>
<evidence type="ECO:0000313" key="2">
    <source>
        <dbReference type="EMBL" id="NMD99407.1"/>
    </source>
</evidence>
<comment type="caution">
    <text evidence="2">The sequence shown here is derived from an EMBL/GenBank/DDBJ whole genome shotgun (WGS) entry which is preliminary data.</text>
</comment>
<dbReference type="PANTHER" id="PTHR46566">
    <property type="entry name" value="1-PHOSPHOFRUCTOKINASE-RELATED"/>
    <property type="match status" value="1"/>
</dbReference>
<dbReference type="Pfam" id="PF00294">
    <property type="entry name" value="PfkB"/>
    <property type="match status" value="1"/>
</dbReference>
<organism evidence="2 3">
    <name type="scientific">Selenomonas bovis</name>
    <dbReference type="NCBI Taxonomy" id="416586"/>
    <lineage>
        <taxon>Bacteria</taxon>
        <taxon>Bacillati</taxon>
        <taxon>Bacillota</taxon>
        <taxon>Negativicutes</taxon>
        <taxon>Selenomonadales</taxon>
        <taxon>Selenomonadaceae</taxon>
        <taxon>Selenomonas</taxon>
    </lineage>
</organism>